<dbReference type="InParanoid" id="A0A7N2L7K0"/>
<reference evidence="2 3" key="1">
    <citation type="journal article" date="2016" name="G3 (Bethesda)">
        <title>First Draft Assembly and Annotation of the Genome of a California Endemic Oak Quercus lobata Nee (Fagaceae).</title>
        <authorList>
            <person name="Sork V.L."/>
            <person name="Fitz-Gibbon S.T."/>
            <person name="Puiu D."/>
            <person name="Crepeau M."/>
            <person name="Gugger P.F."/>
            <person name="Sherman R."/>
            <person name="Stevens K."/>
            <person name="Langley C.H."/>
            <person name="Pellegrini M."/>
            <person name="Salzberg S.L."/>
        </authorList>
    </citation>
    <scope>NUCLEOTIDE SEQUENCE [LARGE SCALE GENOMIC DNA]</scope>
    <source>
        <strain evidence="2 3">cv. SW786</strain>
    </source>
</reference>
<dbReference type="EMBL" id="LRBV02000003">
    <property type="status" value="NOT_ANNOTATED_CDS"/>
    <property type="molecule type" value="Genomic_DNA"/>
</dbReference>
<accession>A0A7N2L7K0</accession>
<dbReference type="Pfam" id="PF13966">
    <property type="entry name" value="zf-RVT"/>
    <property type="match status" value="1"/>
</dbReference>
<name>A0A7N2L7K0_QUELO</name>
<dbReference type="EnsemblPlants" id="QL03p045098:mrna">
    <property type="protein sequence ID" value="QL03p045098:mrna:CDS:2"/>
    <property type="gene ID" value="QL03p045098"/>
</dbReference>
<evidence type="ECO:0000313" key="2">
    <source>
        <dbReference type="EnsemblPlants" id="QL03p045098:mrna:CDS:2"/>
    </source>
</evidence>
<feature type="domain" description="Reverse transcriptase zinc-binding" evidence="1">
    <location>
        <begin position="111"/>
        <end position="158"/>
    </location>
</feature>
<dbReference type="Proteomes" id="UP000594261">
    <property type="component" value="Chromosome 3"/>
</dbReference>
<organism evidence="2 3">
    <name type="scientific">Quercus lobata</name>
    <name type="common">Valley oak</name>
    <dbReference type="NCBI Taxonomy" id="97700"/>
    <lineage>
        <taxon>Eukaryota</taxon>
        <taxon>Viridiplantae</taxon>
        <taxon>Streptophyta</taxon>
        <taxon>Embryophyta</taxon>
        <taxon>Tracheophyta</taxon>
        <taxon>Spermatophyta</taxon>
        <taxon>Magnoliopsida</taxon>
        <taxon>eudicotyledons</taxon>
        <taxon>Gunneridae</taxon>
        <taxon>Pentapetalae</taxon>
        <taxon>rosids</taxon>
        <taxon>fabids</taxon>
        <taxon>Fagales</taxon>
        <taxon>Fagaceae</taxon>
        <taxon>Quercus</taxon>
    </lineage>
</organism>
<proteinExistence type="predicted"/>
<dbReference type="AlphaFoldDB" id="A0A7N2L7K0"/>
<dbReference type="InterPro" id="IPR026960">
    <property type="entry name" value="RVT-Znf"/>
</dbReference>
<evidence type="ECO:0000313" key="3">
    <source>
        <dbReference type="Proteomes" id="UP000594261"/>
    </source>
</evidence>
<evidence type="ECO:0000259" key="1">
    <source>
        <dbReference type="Pfam" id="PF13966"/>
    </source>
</evidence>
<keyword evidence="3" id="KW-1185">Reference proteome</keyword>
<reference evidence="2" key="2">
    <citation type="submission" date="2021-01" db="UniProtKB">
        <authorList>
            <consortium name="EnsemblPlants"/>
        </authorList>
    </citation>
    <scope>IDENTIFICATION</scope>
</reference>
<sequence>MGIPLECGWIHSYHPVIIQEFIYISCKFEDAKVSDLIDPVSREWDVNLLQGLFNPHEVELIMSIPLCRSYVEDKLVWPFTPLGTYIVRIGCRFLEKESSISLAPLNSNQDGGVWKHIWGLFVPNKVKNSIWRSCRDALPKKSNLRRRQILVDDACDHC</sequence>
<dbReference type="Gramene" id="QL03p045098:mrna">
    <property type="protein sequence ID" value="QL03p045098:mrna:CDS:2"/>
    <property type="gene ID" value="QL03p045098"/>
</dbReference>
<protein>
    <recommendedName>
        <fullName evidence="1">Reverse transcriptase zinc-binding domain-containing protein</fullName>
    </recommendedName>
</protein>